<dbReference type="KEGG" id="phu:Phum_PHUM509080"/>
<gene>
    <name evidence="4" type="primary">8233013</name>
    <name evidence="3" type="ORF">Phum_PHUM509080</name>
</gene>
<dbReference type="OrthoDB" id="5858677at2759"/>
<dbReference type="InterPro" id="IPR001304">
    <property type="entry name" value="C-type_lectin-like"/>
</dbReference>
<dbReference type="Gene3D" id="3.10.100.10">
    <property type="entry name" value="Mannose-Binding Protein A, subunit A"/>
    <property type="match status" value="1"/>
</dbReference>
<organism>
    <name type="scientific">Pediculus humanus subsp. corporis</name>
    <name type="common">Body louse</name>
    <dbReference type="NCBI Taxonomy" id="121224"/>
    <lineage>
        <taxon>Eukaryota</taxon>
        <taxon>Metazoa</taxon>
        <taxon>Ecdysozoa</taxon>
        <taxon>Arthropoda</taxon>
        <taxon>Hexapoda</taxon>
        <taxon>Insecta</taxon>
        <taxon>Pterygota</taxon>
        <taxon>Neoptera</taxon>
        <taxon>Paraneoptera</taxon>
        <taxon>Psocodea</taxon>
        <taxon>Troctomorpha</taxon>
        <taxon>Phthiraptera</taxon>
        <taxon>Anoplura</taxon>
        <taxon>Pediculidae</taxon>
        <taxon>Pediculus</taxon>
    </lineage>
</organism>
<evidence type="ECO:0000256" key="1">
    <source>
        <dbReference type="SAM" id="MobiDB-lite"/>
    </source>
</evidence>
<evidence type="ECO:0000313" key="3">
    <source>
        <dbReference type="EMBL" id="EEB18293.1"/>
    </source>
</evidence>
<reference evidence="3" key="1">
    <citation type="submission" date="2007-04" db="EMBL/GenBank/DDBJ databases">
        <title>Annotation of Pediculus humanus corporis strain USDA.</title>
        <authorList>
            <person name="Kirkness E."/>
            <person name="Hannick L."/>
            <person name="Hass B."/>
            <person name="Bruggner R."/>
            <person name="Lawson D."/>
            <person name="Bidwell S."/>
            <person name="Joardar V."/>
            <person name="Caler E."/>
            <person name="Walenz B."/>
            <person name="Inman J."/>
            <person name="Schobel S."/>
            <person name="Galinsky K."/>
            <person name="Amedeo P."/>
            <person name="Strausberg R."/>
        </authorList>
    </citation>
    <scope>NUCLEOTIDE SEQUENCE</scope>
    <source>
        <strain evidence="3">USDA</strain>
    </source>
</reference>
<dbReference type="InterPro" id="IPR016187">
    <property type="entry name" value="CTDL_fold"/>
</dbReference>
<dbReference type="HOGENOM" id="CLU_427815_0_0_1"/>
<dbReference type="RefSeq" id="XP_002431031.1">
    <property type="nucleotide sequence ID" value="XM_002430986.1"/>
</dbReference>
<dbReference type="PROSITE" id="PS50041">
    <property type="entry name" value="C_TYPE_LECTIN_2"/>
    <property type="match status" value="1"/>
</dbReference>
<dbReference type="CDD" id="cd00037">
    <property type="entry name" value="CLECT"/>
    <property type="match status" value="1"/>
</dbReference>
<dbReference type="InterPro" id="IPR050111">
    <property type="entry name" value="C-type_lectin/snaclec_domain"/>
</dbReference>
<dbReference type="EnsemblMetazoa" id="PHUM509080-RA">
    <property type="protein sequence ID" value="PHUM509080-PA"/>
    <property type="gene ID" value="PHUM509080"/>
</dbReference>
<dbReference type="Proteomes" id="UP000009046">
    <property type="component" value="Unassembled WGS sequence"/>
</dbReference>
<feature type="domain" description="C-type lectin" evidence="2">
    <location>
        <begin position="22"/>
        <end position="125"/>
    </location>
</feature>
<keyword evidence="5" id="KW-1185">Reference proteome</keyword>
<dbReference type="EMBL" id="DS235843">
    <property type="protein sequence ID" value="EEB18293.1"/>
    <property type="molecule type" value="Genomic_DNA"/>
</dbReference>
<proteinExistence type="predicted"/>
<reference evidence="4" key="3">
    <citation type="submission" date="2021-02" db="UniProtKB">
        <authorList>
            <consortium name="EnsemblMetazoa"/>
        </authorList>
    </citation>
    <scope>IDENTIFICATION</scope>
    <source>
        <strain evidence="4">USDA</strain>
    </source>
</reference>
<dbReference type="VEuPathDB" id="VectorBase:PHUM509080"/>
<dbReference type="GeneID" id="8233013"/>
<reference evidence="3" key="2">
    <citation type="submission" date="2007-04" db="EMBL/GenBank/DDBJ databases">
        <title>The genome of the human body louse.</title>
        <authorList>
            <consortium name="The Human Body Louse Genome Consortium"/>
            <person name="Kirkness E."/>
            <person name="Walenz B."/>
            <person name="Hass B."/>
            <person name="Bruggner R."/>
            <person name="Strausberg R."/>
        </authorList>
    </citation>
    <scope>NUCLEOTIDE SEQUENCE</scope>
    <source>
        <strain evidence="3">USDA</strain>
    </source>
</reference>
<sequence length="640" mass="71671">MTPRVNISNVWFLPQENFPVFYRFFNNKVTWNEAEAICGFHHADLLSVQNNVQMDAARAYLKELDVTDNIWIGLRKESSEKPFSWTNGEKLLGDGYWLEPIPKTNERLCAAIDPISDFRWNSYYCRGPQMASFVCELPVPEWTKKEDGCMITSLPSLTVTFIPEMNIVQLFSDCGLDGTRRIACKGGEDREKLMKRLSCDEDAFASTFFNKLTTDAFNDDKNRETSGANNNNNNNNNNSKLKNRNTGNSESLKSLSAYFSQTRHRRDVNSSTLISDVVTPVESSTQITSTQDPNVLKVPPPQSSFPHPPHLPFEKHSSHVVVTKASTTTTTTTTTTENLTTLTQNTVSLTTNEIDHTPNNNMTSQAQVTKSNGTISHPTKPFKDNKTFLLSPVKINDKDTNDKTSAPMMVGKELPTLIITSEKSNETLPDNSNSNSNNNSSSDNPQLVFMIDEKEGENFAESYLVPLNVDTMINNSPMSPMEVINVDLVEIDNFTTVKNNNNSTEQTSQIPLTATATTTTTTNTPQIHHGVHPLRMGEKINNNVTNMSNEKKNDPTPTVTTTTLNTVSGTYNTQNHIMTSSSKQTDVLVTEKTDRAPRNAIDFVKDNNEYEYPQRPNRGRLIVHSNPPSFYPYIFSKLIG</sequence>
<evidence type="ECO:0000259" key="2">
    <source>
        <dbReference type="PROSITE" id="PS50041"/>
    </source>
</evidence>
<dbReference type="eggNOG" id="KOG4297">
    <property type="taxonomic scope" value="Eukaryota"/>
</dbReference>
<feature type="region of interest" description="Disordered" evidence="1">
    <location>
        <begin position="424"/>
        <end position="445"/>
    </location>
</feature>
<dbReference type="EMBL" id="AAZO01006194">
    <property type="status" value="NOT_ANNOTATED_CDS"/>
    <property type="molecule type" value="Genomic_DNA"/>
</dbReference>
<accession>E0VY37</accession>
<dbReference type="AlphaFoldDB" id="E0VY37"/>
<dbReference type="SUPFAM" id="SSF56436">
    <property type="entry name" value="C-type lectin-like"/>
    <property type="match status" value="1"/>
</dbReference>
<feature type="region of interest" description="Disordered" evidence="1">
    <location>
        <begin position="220"/>
        <end position="249"/>
    </location>
</feature>
<protein>
    <recommendedName>
        <fullName evidence="2">C-type lectin domain-containing protein</fullName>
    </recommendedName>
</protein>
<dbReference type="InterPro" id="IPR016186">
    <property type="entry name" value="C-type_lectin-like/link_sf"/>
</dbReference>
<evidence type="ECO:0000313" key="4">
    <source>
        <dbReference type="EnsemblMetazoa" id="PHUM509080-PA"/>
    </source>
</evidence>
<evidence type="ECO:0000313" key="5">
    <source>
        <dbReference type="Proteomes" id="UP000009046"/>
    </source>
</evidence>
<dbReference type="PANTHER" id="PTHR22803">
    <property type="entry name" value="MANNOSE, PHOSPHOLIPASE, LECTIN RECEPTOR RELATED"/>
    <property type="match status" value="1"/>
</dbReference>
<feature type="compositionally biased region" description="Low complexity" evidence="1">
    <location>
        <begin position="430"/>
        <end position="444"/>
    </location>
</feature>
<dbReference type="Pfam" id="PF00059">
    <property type="entry name" value="Lectin_C"/>
    <property type="match status" value="1"/>
</dbReference>
<dbReference type="SMART" id="SM00034">
    <property type="entry name" value="CLECT"/>
    <property type="match status" value="1"/>
</dbReference>
<name>E0VY37_PEDHC</name>
<dbReference type="InParanoid" id="E0VY37"/>
<dbReference type="CTD" id="8233013"/>
<feature type="compositionally biased region" description="Low complexity" evidence="1">
    <location>
        <begin position="229"/>
        <end position="238"/>
    </location>
</feature>